<keyword evidence="1" id="KW-0732">Signal</keyword>
<evidence type="ECO:0000313" key="4">
    <source>
        <dbReference type="Proteomes" id="UP001501020"/>
    </source>
</evidence>
<reference evidence="4" key="1">
    <citation type="journal article" date="2019" name="Int. J. Syst. Evol. Microbiol.">
        <title>The Global Catalogue of Microorganisms (GCM) 10K type strain sequencing project: providing services to taxonomists for standard genome sequencing and annotation.</title>
        <authorList>
            <consortium name="The Broad Institute Genomics Platform"/>
            <consortium name="The Broad Institute Genome Sequencing Center for Infectious Disease"/>
            <person name="Wu L."/>
            <person name="Ma J."/>
        </authorList>
    </citation>
    <scope>NUCLEOTIDE SEQUENCE [LARGE SCALE GENOMIC DNA]</scope>
    <source>
        <strain evidence="4">JCM 13850</strain>
    </source>
</reference>
<feature type="signal peptide" evidence="1">
    <location>
        <begin position="1"/>
        <end position="20"/>
    </location>
</feature>
<organism evidence="3 4">
    <name type="scientific">Actinomadura napierensis</name>
    <dbReference type="NCBI Taxonomy" id="267854"/>
    <lineage>
        <taxon>Bacteria</taxon>
        <taxon>Bacillati</taxon>
        <taxon>Actinomycetota</taxon>
        <taxon>Actinomycetes</taxon>
        <taxon>Streptosporangiales</taxon>
        <taxon>Thermomonosporaceae</taxon>
        <taxon>Actinomadura</taxon>
    </lineage>
</organism>
<feature type="chain" id="PRO_5046023593" description="Beta-lactamase class A catalytic domain-containing protein" evidence="1">
    <location>
        <begin position="21"/>
        <end position="442"/>
    </location>
</feature>
<dbReference type="SUPFAM" id="SSF56601">
    <property type="entry name" value="beta-lactamase/transpeptidase-like"/>
    <property type="match status" value="1"/>
</dbReference>
<name>A0ABP5KR46_9ACTN</name>
<comment type="caution">
    <text evidence="3">The sequence shown here is derived from an EMBL/GenBank/DDBJ whole genome shotgun (WGS) entry which is preliminary data.</text>
</comment>
<keyword evidence="4" id="KW-1185">Reference proteome</keyword>
<dbReference type="Gene3D" id="3.40.710.10">
    <property type="entry name" value="DD-peptidase/beta-lactamase superfamily"/>
    <property type="match status" value="1"/>
</dbReference>
<dbReference type="Gene3D" id="3.10.450.280">
    <property type="match status" value="1"/>
</dbReference>
<evidence type="ECO:0000313" key="3">
    <source>
        <dbReference type="EMBL" id="GAA2136165.1"/>
    </source>
</evidence>
<sequence length="442" mass="46270">MNTATRLLALATALVTGATACSTSVPAEHTAARETAAVPTAGDQLDWIVSASRHLPISDADAKAHVAASSLTALGGAAGLSKALAQSGPLTAQEPAKSSKTQAIGWFTGAHRSSLLVTVATGASGLITGLYLTGQPGSWKELDAELRRLAPRASFATFEIGAGGRCRVVHGMHADTPRPLGSAFKLYVLGALSDAVARGKVSWNTTMPIKDAWKSLPSGTLQNKPAGTTLTLGQYADYMISISDNTAADHLIHRLGRAAVEAELTRLGNRHQRGDHPFLTTRQMFALKGAGYPARADRYLALPQRKRAAALPGLDAVPLSQITPWQQPRDIDSIEWFAAPTDMCAALDGLDDRSARPGQPGVGEALSINDGGIGLDRAAYPKVWFKGGSEPGVVTLNYLARTSRGRTIVTSVMLSDPKTAFTGTIDLDALAVARAGVQLAAR</sequence>
<dbReference type="InterPro" id="IPR012338">
    <property type="entry name" value="Beta-lactam/transpept-like"/>
</dbReference>
<accession>A0ABP5KR46</accession>
<dbReference type="PANTHER" id="PTHR35333:SF5">
    <property type="entry name" value="CONSERVED LIPOPROTEIN LPQF-RELATED"/>
    <property type="match status" value="1"/>
</dbReference>
<evidence type="ECO:0000259" key="2">
    <source>
        <dbReference type="Pfam" id="PF13354"/>
    </source>
</evidence>
<dbReference type="InterPro" id="IPR045155">
    <property type="entry name" value="Beta-lactam_cat"/>
</dbReference>
<dbReference type="Pfam" id="PF13354">
    <property type="entry name" value="Beta-lactamase2"/>
    <property type="match status" value="1"/>
</dbReference>
<dbReference type="EMBL" id="BAAAMR010000023">
    <property type="protein sequence ID" value="GAA2136165.1"/>
    <property type="molecule type" value="Genomic_DNA"/>
</dbReference>
<dbReference type="RefSeq" id="WP_344266913.1">
    <property type="nucleotide sequence ID" value="NZ_BAAAMR010000023.1"/>
</dbReference>
<protein>
    <recommendedName>
        <fullName evidence="2">Beta-lactamase class A catalytic domain-containing protein</fullName>
    </recommendedName>
</protein>
<feature type="domain" description="Beta-lactamase class A catalytic" evidence="2">
    <location>
        <begin position="171"/>
        <end position="278"/>
    </location>
</feature>
<dbReference type="InterPro" id="IPR000871">
    <property type="entry name" value="Beta-lactam_class-A"/>
</dbReference>
<dbReference type="Proteomes" id="UP001501020">
    <property type="component" value="Unassembled WGS sequence"/>
</dbReference>
<proteinExistence type="predicted"/>
<dbReference type="PANTHER" id="PTHR35333">
    <property type="entry name" value="BETA-LACTAMASE"/>
    <property type="match status" value="1"/>
</dbReference>
<dbReference type="PROSITE" id="PS51257">
    <property type="entry name" value="PROKAR_LIPOPROTEIN"/>
    <property type="match status" value="1"/>
</dbReference>
<evidence type="ECO:0000256" key="1">
    <source>
        <dbReference type="SAM" id="SignalP"/>
    </source>
</evidence>
<gene>
    <name evidence="3" type="ORF">GCM10009727_30760</name>
</gene>